<feature type="transmembrane region" description="Helical" evidence="17">
    <location>
        <begin position="146"/>
        <end position="168"/>
    </location>
</feature>
<evidence type="ECO:0000256" key="4">
    <source>
        <dbReference type="ARBA" id="ARBA00012944"/>
    </source>
</evidence>
<proteinExistence type="inferred from homology"/>
<evidence type="ECO:0000256" key="3">
    <source>
        <dbReference type="ARBA" id="ARBA00009025"/>
    </source>
</evidence>
<evidence type="ECO:0000256" key="16">
    <source>
        <dbReference type="ARBA" id="ARBA00049551"/>
    </source>
</evidence>
<dbReference type="EMBL" id="MN832615">
    <property type="protein sequence ID" value="QPB14669.1"/>
    <property type="molecule type" value="Genomic_DNA"/>
</dbReference>
<evidence type="ECO:0000256" key="5">
    <source>
        <dbReference type="ARBA" id="ARBA00021006"/>
    </source>
</evidence>
<feature type="transmembrane region" description="Helical" evidence="17">
    <location>
        <begin position="285"/>
        <end position="304"/>
    </location>
</feature>
<dbReference type="GO" id="GO:0031966">
    <property type="term" value="C:mitochondrial membrane"/>
    <property type="evidence" value="ECO:0007669"/>
    <property type="project" value="UniProtKB-SubCell"/>
</dbReference>
<feature type="transmembrane region" description="Helical" evidence="17">
    <location>
        <begin position="62"/>
        <end position="82"/>
    </location>
</feature>
<keyword evidence="6 17" id="KW-0813">Transport</keyword>
<protein>
    <recommendedName>
        <fullName evidence="5 17">NADH-ubiquinone oxidoreductase chain 4</fullName>
        <ecNumber evidence="4 17">7.1.1.2</ecNumber>
    </recommendedName>
</protein>
<comment type="function">
    <text evidence="17">Core subunit of the mitochondrial membrane respiratory chain NADH dehydrogenase (Complex I) which catalyzes electron transfer from NADH through the respiratory chain, using ubiquinone as an electron acceptor. Essential for the catalytic activity and assembly of complex I.</text>
</comment>
<evidence type="ECO:0000256" key="1">
    <source>
        <dbReference type="ARBA" id="ARBA00003257"/>
    </source>
</evidence>
<feature type="transmembrane region" description="Helical" evidence="17">
    <location>
        <begin position="257"/>
        <end position="278"/>
    </location>
</feature>
<evidence type="ECO:0000259" key="19">
    <source>
        <dbReference type="Pfam" id="PF01059"/>
    </source>
</evidence>
<evidence type="ECO:0000256" key="8">
    <source>
        <dbReference type="ARBA" id="ARBA00022692"/>
    </source>
</evidence>
<feature type="transmembrane region" description="Helical" evidence="17">
    <location>
        <begin position="436"/>
        <end position="455"/>
    </location>
</feature>
<dbReference type="InterPro" id="IPR003918">
    <property type="entry name" value="NADH_UbQ_OxRdtase"/>
</dbReference>
<feature type="transmembrane region" description="Helical" evidence="17">
    <location>
        <begin position="224"/>
        <end position="245"/>
    </location>
</feature>
<evidence type="ECO:0000313" key="20">
    <source>
        <dbReference type="EMBL" id="QPB14669.1"/>
    </source>
</evidence>
<evidence type="ECO:0000256" key="12">
    <source>
        <dbReference type="ARBA" id="ARBA00023027"/>
    </source>
</evidence>
<dbReference type="InterPro" id="IPR010227">
    <property type="entry name" value="NADH_Q_OxRdtase_chainM/4"/>
</dbReference>
<evidence type="ECO:0000256" key="6">
    <source>
        <dbReference type="ARBA" id="ARBA00022448"/>
    </source>
</evidence>
<dbReference type="GO" id="GO:0015990">
    <property type="term" value="P:electron transport coupled proton transport"/>
    <property type="evidence" value="ECO:0007669"/>
    <property type="project" value="TreeGrafter"/>
</dbReference>
<dbReference type="PRINTS" id="PR01437">
    <property type="entry name" value="NUOXDRDTASE4"/>
</dbReference>
<feature type="domain" description="NADH:ubiquinone oxidoreductase chain 4 N-terminal" evidence="19">
    <location>
        <begin position="1"/>
        <end position="110"/>
    </location>
</feature>
<feature type="transmembrane region" description="Helical" evidence="17">
    <location>
        <begin position="310"/>
        <end position="330"/>
    </location>
</feature>
<evidence type="ECO:0000256" key="15">
    <source>
        <dbReference type="ARBA" id="ARBA00023136"/>
    </source>
</evidence>
<evidence type="ECO:0000256" key="9">
    <source>
        <dbReference type="ARBA" id="ARBA00022967"/>
    </source>
</evidence>
<gene>
    <name evidence="20" type="primary">ND4</name>
</gene>
<dbReference type="AlphaFoldDB" id="A0A873WT97"/>
<feature type="transmembrane region" description="Helical" evidence="17">
    <location>
        <begin position="195"/>
        <end position="217"/>
    </location>
</feature>
<dbReference type="RefSeq" id="YP_010041666.1">
    <property type="nucleotide sequence ID" value="NC_054206.1"/>
</dbReference>
<dbReference type="Pfam" id="PF01059">
    <property type="entry name" value="Oxidored_q5_N"/>
    <property type="match status" value="1"/>
</dbReference>
<comment type="catalytic activity">
    <reaction evidence="16 17">
        <text>a ubiquinone + NADH + 5 H(+)(in) = a ubiquinol + NAD(+) + 4 H(+)(out)</text>
        <dbReference type="Rhea" id="RHEA:29091"/>
        <dbReference type="Rhea" id="RHEA-COMP:9565"/>
        <dbReference type="Rhea" id="RHEA-COMP:9566"/>
        <dbReference type="ChEBI" id="CHEBI:15378"/>
        <dbReference type="ChEBI" id="CHEBI:16389"/>
        <dbReference type="ChEBI" id="CHEBI:17976"/>
        <dbReference type="ChEBI" id="CHEBI:57540"/>
        <dbReference type="ChEBI" id="CHEBI:57945"/>
        <dbReference type="EC" id="7.1.1.2"/>
    </reaction>
</comment>
<evidence type="ECO:0000259" key="18">
    <source>
        <dbReference type="Pfam" id="PF00361"/>
    </source>
</evidence>
<dbReference type="InterPro" id="IPR000260">
    <property type="entry name" value="NADH4_N"/>
</dbReference>
<name>A0A873WT97_9SAUR</name>
<keyword evidence="12 17" id="KW-0520">NAD</keyword>
<dbReference type="GO" id="GO:0042773">
    <property type="term" value="P:ATP synthesis coupled electron transport"/>
    <property type="evidence" value="ECO:0007669"/>
    <property type="project" value="InterPro"/>
</dbReference>
<accession>A0A873WT97</accession>
<dbReference type="GO" id="GO:0003954">
    <property type="term" value="F:NADH dehydrogenase activity"/>
    <property type="evidence" value="ECO:0007669"/>
    <property type="project" value="TreeGrafter"/>
</dbReference>
<sequence>MLKILIPTILLIPTTLLSKPKNLFSTFTINSMLLALISLIWLKQPMNLGLSHTSNYLNIDLTSAPLMVLSCWLLPLMALASQNHLQLEPINRKRTFLITLTALQTALLLTFSATDLMLFFILFETTLIPTLIIITRWGNQTERLSAGIYFLFYTLTGSLPLLVALLFLTTKHLNLSTLTTALSQPQVPHSWTNNMLWLACLLAFLVKMPLYGLHLWLPKAHVEAPIAGSMVLAAILLKLGGYGIIRITPMLNPLTTSLYYPVIILATWGIIMTSSICLRQADLKSLIAYSSVSHMGLVIAASLIQTQWSLTGAIVLMVAHGLTSSMLFCLANTNYERTHSRTMLLARGLQLILPLMTAWWLLVNLMNMALPPTINLTGELLIMTSVFNWSGSTIIMTGAGTLLTATYSLHMFLVTQRGKLPTHITHTEPTHTREHLLMALHILPMLLLLLKPQLIMGPFS</sequence>
<dbReference type="GO" id="GO:0048039">
    <property type="term" value="F:ubiquinone binding"/>
    <property type="evidence" value="ECO:0007669"/>
    <property type="project" value="TreeGrafter"/>
</dbReference>
<evidence type="ECO:0000256" key="2">
    <source>
        <dbReference type="ARBA" id="ARBA00004225"/>
    </source>
</evidence>
<dbReference type="EC" id="7.1.1.2" evidence="4 17"/>
<dbReference type="GeneID" id="63648213"/>
<dbReference type="PANTHER" id="PTHR43507:SF20">
    <property type="entry name" value="NADH-UBIQUINONE OXIDOREDUCTASE CHAIN 4"/>
    <property type="match status" value="1"/>
</dbReference>
<keyword evidence="10 17" id="KW-0249">Electron transport</keyword>
<keyword evidence="7 17" id="KW-0679">Respiratory chain</keyword>
<evidence type="ECO:0000256" key="13">
    <source>
        <dbReference type="ARBA" id="ARBA00023075"/>
    </source>
</evidence>
<dbReference type="Pfam" id="PF00361">
    <property type="entry name" value="Proton_antipo_M"/>
    <property type="match status" value="1"/>
</dbReference>
<feature type="transmembrane region" description="Helical" evidence="17">
    <location>
        <begin position="94"/>
        <end position="111"/>
    </location>
</feature>
<keyword evidence="13 17" id="KW-0830">Ubiquinone</keyword>
<dbReference type="InterPro" id="IPR001750">
    <property type="entry name" value="ND/Mrp_TM"/>
</dbReference>
<feature type="domain" description="NADH:quinone oxidoreductase/Mrp antiporter transmembrane" evidence="18">
    <location>
        <begin position="113"/>
        <end position="403"/>
    </location>
</feature>
<evidence type="ECO:0000256" key="17">
    <source>
        <dbReference type="RuleBase" id="RU003297"/>
    </source>
</evidence>
<feature type="transmembrane region" description="Helical" evidence="17">
    <location>
        <begin position="23"/>
        <end position="42"/>
    </location>
</feature>
<comment type="subcellular location">
    <subcellularLocation>
        <location evidence="2 17">Mitochondrion membrane</location>
        <topology evidence="2 17">Multi-pass membrane protein</topology>
    </subcellularLocation>
</comment>
<organism evidence="20">
    <name type="scientific">Scincella reevesii</name>
    <dbReference type="NCBI Taxonomy" id="245656"/>
    <lineage>
        <taxon>Eukaryota</taxon>
        <taxon>Metazoa</taxon>
        <taxon>Chordata</taxon>
        <taxon>Craniata</taxon>
        <taxon>Vertebrata</taxon>
        <taxon>Euteleostomi</taxon>
        <taxon>Lepidosauria</taxon>
        <taxon>Squamata</taxon>
        <taxon>Bifurcata</taxon>
        <taxon>Unidentata</taxon>
        <taxon>Scinciformata</taxon>
        <taxon>Scincidae</taxon>
        <taxon>Sphenomorphinae</taxon>
        <taxon>Scincella</taxon>
    </lineage>
</organism>
<evidence type="ECO:0000256" key="14">
    <source>
        <dbReference type="ARBA" id="ARBA00023128"/>
    </source>
</evidence>
<reference evidence="20" key="1">
    <citation type="submission" date="2019-12" db="EMBL/GenBank/DDBJ databases">
        <title>First record of mitochondrial genome of Scincella reevesii (Squamata: Scincidae) and phylogenetic analysis.</title>
        <authorList>
            <person name="Guo K."/>
        </authorList>
    </citation>
    <scope>NUCLEOTIDE SEQUENCE</scope>
</reference>
<keyword evidence="15 17" id="KW-0472">Membrane</keyword>
<evidence type="ECO:0000256" key="7">
    <source>
        <dbReference type="ARBA" id="ARBA00022660"/>
    </source>
</evidence>
<dbReference type="PANTHER" id="PTHR43507">
    <property type="entry name" value="NADH-UBIQUINONE OXIDOREDUCTASE CHAIN 4"/>
    <property type="match status" value="1"/>
</dbReference>
<keyword evidence="9" id="KW-1278">Translocase</keyword>
<evidence type="ECO:0000256" key="11">
    <source>
        <dbReference type="ARBA" id="ARBA00022989"/>
    </source>
</evidence>
<keyword evidence="8 17" id="KW-0812">Transmembrane</keyword>
<evidence type="ECO:0000256" key="10">
    <source>
        <dbReference type="ARBA" id="ARBA00022982"/>
    </source>
</evidence>
<keyword evidence="11 17" id="KW-1133">Transmembrane helix</keyword>
<feature type="transmembrane region" description="Helical" evidence="17">
    <location>
        <begin position="394"/>
        <end position="415"/>
    </location>
</feature>
<feature type="transmembrane region" description="Helical" evidence="17">
    <location>
        <begin position="117"/>
        <end position="134"/>
    </location>
</feature>
<comment type="function">
    <text evidence="1">Core subunit of the mitochondrial membrane respiratory chain NADH dehydrogenase (Complex I) that is believed to belong to the minimal assembly required for catalysis. Complex I functions in the transfer of electrons from NADH to the respiratory chain. The immediate electron acceptor for the enzyme is believed to be ubiquinone.</text>
</comment>
<geneLocation type="mitochondrion" evidence="20"/>
<dbReference type="NCBIfam" id="TIGR01972">
    <property type="entry name" value="NDH_I_M"/>
    <property type="match status" value="1"/>
</dbReference>
<feature type="transmembrane region" description="Helical" evidence="17">
    <location>
        <begin position="351"/>
        <end position="374"/>
    </location>
</feature>
<comment type="similarity">
    <text evidence="3 17">Belongs to the complex I subunit 4 family.</text>
</comment>
<keyword evidence="14 17" id="KW-0496">Mitochondrion</keyword>
<dbReference type="GO" id="GO:0008137">
    <property type="term" value="F:NADH dehydrogenase (ubiquinone) activity"/>
    <property type="evidence" value="ECO:0007669"/>
    <property type="project" value="UniProtKB-UniRule"/>
</dbReference>
<dbReference type="CTD" id="4538"/>